<dbReference type="RefSeq" id="WP_256944740.1">
    <property type="nucleotide sequence ID" value="NZ_JANHNZ010000002.1"/>
</dbReference>
<dbReference type="InterPro" id="IPR010057">
    <property type="entry name" value="Transcription_activator_Rgg_C"/>
</dbReference>
<feature type="domain" description="HTH cro/C1-type" evidence="1">
    <location>
        <begin position="9"/>
        <end position="62"/>
    </location>
</feature>
<accession>A0ABT1WM79</accession>
<dbReference type="PANTHER" id="PTHR37038">
    <property type="entry name" value="TRANSCRIPTIONAL REGULATOR-RELATED"/>
    <property type="match status" value="1"/>
</dbReference>
<proteinExistence type="predicted"/>
<dbReference type="SUPFAM" id="SSF47413">
    <property type="entry name" value="lambda repressor-like DNA-binding domains"/>
    <property type="match status" value="1"/>
</dbReference>
<dbReference type="NCBIfam" id="TIGR01716">
    <property type="entry name" value="RGG_Cterm"/>
    <property type="match status" value="1"/>
</dbReference>
<evidence type="ECO:0000259" key="1">
    <source>
        <dbReference type="PROSITE" id="PS50943"/>
    </source>
</evidence>
<sequence>MKNSYGTFFRKLRQDKNISISSLADEYISKGMISKFERDESEISVSRFFHLLDKIKVRSSEFELAKNMFQPSGFDTLLYKIQTCVVEENYTKLKKIAHSERLEWEKTQDIYSYLNYIMITTLINNHKQESTDSELLDVLLNYLFKCENWGYYELVLYTNSMSALPIETTLMFSKSLPQKILLLQDSGRILEIAINTIINTLIICIGKNKKEEGFFFIKVLEDFSMPETMLFERALFNIYKGIFLSKFTNDKVLGAQLTKDSLLIFQLAGCHNIYDLLLDDTKKMLV</sequence>
<dbReference type="PANTHER" id="PTHR37038:SF12">
    <property type="entry name" value="TRANSCRIPTIONAL REGULATOR"/>
    <property type="match status" value="1"/>
</dbReference>
<dbReference type="PROSITE" id="PS50943">
    <property type="entry name" value="HTH_CROC1"/>
    <property type="match status" value="1"/>
</dbReference>
<reference evidence="2" key="2">
    <citation type="journal article" date="2023" name="Curr. Microbiol.">
        <title>Granulicatella seriolae sp. nov., a Novel Facultative Anaerobe Isolated from Yellowtail Marine Fish.</title>
        <authorList>
            <person name="Lee M."/>
            <person name="Choi Y.J."/>
            <person name="Farooq A."/>
            <person name="Jeong J.B."/>
            <person name="Jung M.Y."/>
        </authorList>
    </citation>
    <scope>NUCLEOTIDE SEQUENCE</scope>
    <source>
        <strain evidence="2">S8</strain>
    </source>
</reference>
<name>A0ABT1WM79_9LACT</name>
<dbReference type="Pfam" id="PF01381">
    <property type="entry name" value="HTH_3"/>
    <property type="match status" value="1"/>
</dbReference>
<dbReference type="Proteomes" id="UP001059480">
    <property type="component" value="Unassembled WGS sequence"/>
</dbReference>
<dbReference type="EMBL" id="JANHNZ010000002">
    <property type="protein sequence ID" value="MCQ9209632.1"/>
    <property type="molecule type" value="Genomic_DNA"/>
</dbReference>
<keyword evidence="3" id="KW-1185">Reference proteome</keyword>
<organism evidence="2 3">
    <name type="scientific">Granulicatella seriolae</name>
    <dbReference type="NCBI Taxonomy" id="2967226"/>
    <lineage>
        <taxon>Bacteria</taxon>
        <taxon>Bacillati</taxon>
        <taxon>Bacillota</taxon>
        <taxon>Bacilli</taxon>
        <taxon>Lactobacillales</taxon>
        <taxon>Carnobacteriaceae</taxon>
        <taxon>Granulicatella</taxon>
    </lineage>
</organism>
<dbReference type="InterPro" id="IPR001387">
    <property type="entry name" value="Cro/C1-type_HTH"/>
</dbReference>
<evidence type="ECO:0000313" key="2">
    <source>
        <dbReference type="EMBL" id="MCQ9209632.1"/>
    </source>
</evidence>
<reference evidence="2" key="1">
    <citation type="submission" date="2022-07" db="EMBL/GenBank/DDBJ databases">
        <authorList>
            <person name="Jung M.-Y."/>
            <person name="Lee M."/>
        </authorList>
    </citation>
    <scope>NUCLEOTIDE SEQUENCE</scope>
    <source>
        <strain evidence="2">S8</strain>
    </source>
</reference>
<comment type="caution">
    <text evidence="2">The sequence shown here is derived from an EMBL/GenBank/DDBJ whole genome shotgun (WGS) entry which is preliminary data.</text>
</comment>
<dbReference type="CDD" id="cd00093">
    <property type="entry name" value="HTH_XRE"/>
    <property type="match status" value="1"/>
</dbReference>
<gene>
    <name evidence="2" type="ORF">NPA36_03625</name>
</gene>
<reference evidence="2" key="3">
    <citation type="journal article" date="2023" name="Microbiol. Resour. Announc.">
        <title>Draft Genome Sequence of Granulicatella sp. Strain S8, Isolated from a Marine Fish, Seriola quinqueradiata.</title>
        <authorList>
            <person name="Lee M."/>
            <person name="Farooq A."/>
            <person name="Jeong J.B."/>
            <person name="Jung M.Y."/>
        </authorList>
    </citation>
    <scope>NUCLEOTIDE SEQUENCE</scope>
    <source>
        <strain evidence="2">S8</strain>
    </source>
</reference>
<dbReference type="SMART" id="SM00530">
    <property type="entry name" value="HTH_XRE"/>
    <property type="match status" value="1"/>
</dbReference>
<protein>
    <recommendedName>
        <fullName evidence="1">HTH cro/C1-type domain-containing protein</fullName>
    </recommendedName>
</protein>
<dbReference type="InterPro" id="IPR010982">
    <property type="entry name" value="Lambda_DNA-bd_dom_sf"/>
</dbReference>
<dbReference type="InterPro" id="IPR011990">
    <property type="entry name" value="TPR-like_helical_dom_sf"/>
</dbReference>
<dbReference type="Gene3D" id="1.25.40.10">
    <property type="entry name" value="Tetratricopeptide repeat domain"/>
    <property type="match status" value="1"/>
</dbReference>
<dbReference type="InterPro" id="IPR053163">
    <property type="entry name" value="HTH-type_regulator_Rgg"/>
</dbReference>
<dbReference type="Pfam" id="PF21259">
    <property type="entry name" value="Rgg_C"/>
    <property type="match status" value="1"/>
</dbReference>
<evidence type="ECO:0000313" key="3">
    <source>
        <dbReference type="Proteomes" id="UP001059480"/>
    </source>
</evidence>